<dbReference type="VEuPathDB" id="TriTrypDB:Lsey_0530_0020"/>
<evidence type="ECO:0000313" key="2">
    <source>
        <dbReference type="EMBL" id="KPI82808.1"/>
    </source>
</evidence>
<proteinExistence type="predicted"/>
<organism evidence="2 3">
    <name type="scientific">Leptomonas seymouri</name>
    <dbReference type="NCBI Taxonomy" id="5684"/>
    <lineage>
        <taxon>Eukaryota</taxon>
        <taxon>Discoba</taxon>
        <taxon>Euglenozoa</taxon>
        <taxon>Kinetoplastea</taxon>
        <taxon>Metakinetoplastina</taxon>
        <taxon>Trypanosomatida</taxon>
        <taxon>Trypanosomatidae</taxon>
        <taxon>Leishmaniinae</taxon>
        <taxon>Leptomonas</taxon>
    </lineage>
</organism>
<feature type="compositionally biased region" description="Polar residues" evidence="1">
    <location>
        <begin position="470"/>
        <end position="497"/>
    </location>
</feature>
<feature type="region of interest" description="Disordered" evidence="1">
    <location>
        <begin position="362"/>
        <end position="605"/>
    </location>
</feature>
<feature type="compositionally biased region" description="Basic and acidic residues" evidence="1">
    <location>
        <begin position="624"/>
        <end position="637"/>
    </location>
</feature>
<feature type="compositionally biased region" description="Polar residues" evidence="1">
    <location>
        <begin position="782"/>
        <end position="812"/>
    </location>
</feature>
<feature type="compositionally biased region" description="Low complexity" evidence="1">
    <location>
        <begin position="535"/>
        <end position="546"/>
    </location>
</feature>
<feature type="region of interest" description="Disordered" evidence="1">
    <location>
        <begin position="1036"/>
        <end position="1107"/>
    </location>
</feature>
<accession>A0A0N1PAU3</accession>
<dbReference type="OrthoDB" id="266186at2759"/>
<keyword evidence="3" id="KW-1185">Reference proteome</keyword>
<dbReference type="Proteomes" id="UP000038009">
    <property type="component" value="Unassembled WGS sequence"/>
</dbReference>
<gene>
    <name evidence="2" type="ORF">ABL78_8180</name>
</gene>
<feature type="region of interest" description="Disordered" evidence="1">
    <location>
        <begin position="623"/>
        <end position="659"/>
    </location>
</feature>
<name>A0A0N1PAU3_LEPSE</name>
<evidence type="ECO:0000256" key="1">
    <source>
        <dbReference type="SAM" id="MobiDB-lite"/>
    </source>
</evidence>
<feature type="region of interest" description="Disordered" evidence="1">
    <location>
        <begin position="772"/>
        <end position="812"/>
    </location>
</feature>
<feature type="compositionally biased region" description="Low complexity" evidence="1">
    <location>
        <begin position="512"/>
        <end position="524"/>
    </location>
</feature>
<reference evidence="2 3" key="1">
    <citation type="journal article" date="2015" name="PLoS Pathog.">
        <title>Leptomonas seymouri: Adaptations to the Dixenous Life Cycle Analyzed by Genome Sequencing, Transcriptome Profiling and Co-infection with Leishmania donovani.</title>
        <authorList>
            <person name="Kraeva N."/>
            <person name="Butenko A."/>
            <person name="Hlavacova J."/>
            <person name="Kostygov A."/>
            <person name="Myskova J."/>
            <person name="Grybchuk D."/>
            <person name="Lestinova T."/>
            <person name="Votypka J."/>
            <person name="Volf P."/>
            <person name="Opperdoes F."/>
            <person name="Flegontov P."/>
            <person name="Lukes J."/>
            <person name="Yurchenko V."/>
        </authorList>
    </citation>
    <scope>NUCLEOTIDE SEQUENCE [LARGE SCALE GENOMIC DNA]</scope>
    <source>
        <strain evidence="2 3">ATCC 30220</strain>
    </source>
</reference>
<sequence>MGSDISVVLHPDAPVPDVVLRTQQKARHAPPSQSTYAVVERSPAIRVLEATAAKSMAGDLSAASMTSSTDYGPVDQPVLLIRNCADLASFTKSRTYVPVLRAIHMYLNQHGHDASASCATGGRSHPVCPMGLIFDPSLAVGDRLSSSESRAACVQCIKLFLAHLIAALEFVREPDGAGRTHWNRSSGSPALREGSTGAMPVALAPRLSILYLDLRRCSLDDATAKWFAVTVILRAVRRARPFTLVSTRGGAAGVAAATSAGGGGGGNFLNYYSPDVKADMVWASLQHVLLTENRRLTQDGAKAVLEELLAEDATRRVLLQQQGLDPMELRAQQVAQALAGDRLSPHPDSQLLPHLYFVDVPRRPHGNGAQTAAEARGQVGGPSPLRHTVTNQPEKGEVAASAQAPAAAAARPCPNTPRERPVQVERQQPAAPKHMATPAPQPSILAKAAALSPVSGESKEVHMPEVLPGSSPSHSPDTHAILTSQASAAHKNAQQSPAAIEAPAARTTEPKASAAAPSAPAQPQREGRKQQQLQRPRAPSPSSNRRLQLAVALAEKLDDVPDVVVKGHSARRPPGQSPRPDVGYAAPTSTRKSCKKRGAAARIPAPASQQCFLSAVWPSSSEPDEVRADLEKWRCPDDSPLPSSGQRPSSLYHDVGTAEGYEEVEERMAAAKGAWQGQPAQDGAPWAYYTQPIGHHSTHPAGDAVRAARQRDPLDVKSSIAARRSARTRRNVYIPELHLHGSQSFVAASHVSPRTQKEGLYRRHESQVQVVAARRGGGRPFSNPTTPGRSRTPRGSSACGSLNPRTAVQRSQDSVAVAKAAYEAATLAEARAKAKIELRAQKQQRQQQREREAERGASPCEGEVGAVDEEGPVSPPVGCGGSPSPAPDRPQGVNSPFSFHTPLAKDRDPVNLRSVYAKRRLSTAEPPHIVPRFTTTSQLRKVTSQRCRRASEVEAGINGFHANNAIPRRDFRGAAAMASMALCQPTHDELVVVQVERQLASSRRPSLGANSARNKHNLYDARRASAAEMSGYEAYSASQDVSSPPMKAQVRSPSKTSASMTHQASPSQQQRWTPAYHHGRRSERERDGVDDCETSSGPSLSPWGTADYQGSMARYEEGNQLSPGGEAVEVNEYGVELVHKVLRTKLRTRYGG</sequence>
<protein>
    <submittedName>
        <fullName evidence="2">Uncharacterized protein</fullName>
    </submittedName>
</protein>
<dbReference type="EMBL" id="LJSK01000530">
    <property type="protein sequence ID" value="KPI82808.1"/>
    <property type="molecule type" value="Genomic_DNA"/>
</dbReference>
<dbReference type="AlphaFoldDB" id="A0A0N1PAU3"/>
<feature type="compositionally biased region" description="Low complexity" evidence="1">
    <location>
        <begin position="399"/>
        <end position="410"/>
    </location>
</feature>
<dbReference type="OMA" id="WASLQHV"/>
<feature type="compositionally biased region" description="Polar residues" evidence="1">
    <location>
        <begin position="1051"/>
        <end position="1072"/>
    </location>
</feature>
<evidence type="ECO:0000313" key="3">
    <source>
        <dbReference type="Proteomes" id="UP000038009"/>
    </source>
</evidence>
<feature type="region of interest" description="Disordered" evidence="1">
    <location>
        <begin position="839"/>
        <end position="905"/>
    </location>
</feature>
<comment type="caution">
    <text evidence="2">The sequence shown here is derived from an EMBL/GenBank/DDBJ whole genome shotgun (WGS) entry which is preliminary data.</text>
</comment>